<evidence type="ECO:0000313" key="3">
    <source>
        <dbReference type="EMBL" id="KAK0172873.1"/>
    </source>
</evidence>
<feature type="domain" description="Alpha-carbonic anhydrase" evidence="2">
    <location>
        <begin position="1"/>
        <end position="250"/>
    </location>
</feature>
<dbReference type="AlphaFoldDB" id="A0AA39FNR0"/>
<sequence>MNADITKLMNDEIDENDLSRAPINLNITNMIPINLKLLMWYNYEIPPVKLKMTNTGRTVIISGEWNIERPYLTSGPLLNDYSFSQMHFHWGPNDMTGSEHFVDGGSQPMELHAVHYKTEYLNQESAMTQIDGIIILVYLFKLQTAVNPAFNSIVNSLPLLHQPHSTVHIILEPLIKILRPFIQDYFLYRGAITKRNFCHWIKWLISREPIGISLEQTAEFRKLNNKKYKPNLNNCKPLRDEKNTCVFHINPSGSCYASLLPIPHDSPPLTASQRAFTMEE</sequence>
<reference evidence="3" key="1">
    <citation type="journal article" date="2023" name="bioRxiv">
        <title>Scaffold-level genome assemblies of two parasitoid biocontrol wasps reveal the parthenogenesis mechanism and an associated novel virus.</title>
        <authorList>
            <person name="Inwood S."/>
            <person name="Skelly J."/>
            <person name="Guhlin J."/>
            <person name="Harrop T."/>
            <person name="Goldson S."/>
            <person name="Dearden P."/>
        </authorList>
    </citation>
    <scope>NUCLEOTIDE SEQUENCE</scope>
    <source>
        <strain evidence="3">Irish</strain>
        <tissue evidence="3">Whole body</tissue>
    </source>
</reference>
<dbReference type="Gene3D" id="3.10.200.10">
    <property type="entry name" value="Alpha carbonic anhydrase"/>
    <property type="match status" value="1"/>
</dbReference>
<protein>
    <recommendedName>
        <fullName evidence="2">Alpha-carbonic anhydrase domain-containing protein</fullName>
    </recommendedName>
</protein>
<comment type="caution">
    <text evidence="3">The sequence shown here is derived from an EMBL/GenBank/DDBJ whole genome shotgun (WGS) entry which is preliminary data.</text>
</comment>
<name>A0AA39FNR0_9HYME</name>
<dbReference type="PANTHER" id="PTHR18952:SF233">
    <property type="entry name" value="CARBONIC ANHYDRASE 14"/>
    <property type="match status" value="1"/>
</dbReference>
<dbReference type="GO" id="GO:0008270">
    <property type="term" value="F:zinc ion binding"/>
    <property type="evidence" value="ECO:0007669"/>
    <property type="project" value="InterPro"/>
</dbReference>
<dbReference type="EMBL" id="JAQQBS010000002">
    <property type="protein sequence ID" value="KAK0172873.1"/>
    <property type="molecule type" value="Genomic_DNA"/>
</dbReference>
<evidence type="ECO:0000256" key="1">
    <source>
        <dbReference type="ARBA" id="ARBA00010718"/>
    </source>
</evidence>
<reference evidence="3" key="2">
    <citation type="submission" date="2023-03" db="EMBL/GenBank/DDBJ databases">
        <authorList>
            <person name="Inwood S.N."/>
            <person name="Skelly J.G."/>
            <person name="Guhlin J."/>
            <person name="Harrop T.W.R."/>
            <person name="Goldson S.G."/>
            <person name="Dearden P.K."/>
        </authorList>
    </citation>
    <scope>NUCLEOTIDE SEQUENCE</scope>
    <source>
        <strain evidence="3">Irish</strain>
        <tissue evidence="3">Whole body</tissue>
    </source>
</reference>
<dbReference type="SUPFAM" id="SSF51069">
    <property type="entry name" value="Carbonic anhydrase"/>
    <property type="match status" value="1"/>
</dbReference>
<dbReference type="InterPro" id="IPR023561">
    <property type="entry name" value="Carbonic_anhydrase_a-class"/>
</dbReference>
<dbReference type="GO" id="GO:0005737">
    <property type="term" value="C:cytoplasm"/>
    <property type="evidence" value="ECO:0007669"/>
    <property type="project" value="TreeGrafter"/>
</dbReference>
<dbReference type="CDD" id="cd00326">
    <property type="entry name" value="alpha_CA"/>
    <property type="match status" value="1"/>
</dbReference>
<dbReference type="InterPro" id="IPR001148">
    <property type="entry name" value="CA_dom"/>
</dbReference>
<gene>
    <name evidence="3" type="ORF">PV328_006140</name>
</gene>
<dbReference type="PROSITE" id="PS51144">
    <property type="entry name" value="ALPHA_CA_2"/>
    <property type="match status" value="1"/>
</dbReference>
<dbReference type="PANTHER" id="PTHR18952">
    <property type="entry name" value="CARBONIC ANHYDRASE"/>
    <property type="match status" value="1"/>
</dbReference>
<keyword evidence="4" id="KW-1185">Reference proteome</keyword>
<dbReference type="Proteomes" id="UP001168990">
    <property type="component" value="Unassembled WGS sequence"/>
</dbReference>
<evidence type="ECO:0000259" key="2">
    <source>
        <dbReference type="PROSITE" id="PS51144"/>
    </source>
</evidence>
<dbReference type="SMART" id="SM01057">
    <property type="entry name" value="Carb_anhydrase"/>
    <property type="match status" value="1"/>
</dbReference>
<organism evidence="3 4">
    <name type="scientific">Microctonus aethiopoides</name>
    <dbReference type="NCBI Taxonomy" id="144406"/>
    <lineage>
        <taxon>Eukaryota</taxon>
        <taxon>Metazoa</taxon>
        <taxon>Ecdysozoa</taxon>
        <taxon>Arthropoda</taxon>
        <taxon>Hexapoda</taxon>
        <taxon>Insecta</taxon>
        <taxon>Pterygota</taxon>
        <taxon>Neoptera</taxon>
        <taxon>Endopterygota</taxon>
        <taxon>Hymenoptera</taxon>
        <taxon>Apocrita</taxon>
        <taxon>Ichneumonoidea</taxon>
        <taxon>Braconidae</taxon>
        <taxon>Euphorinae</taxon>
        <taxon>Microctonus</taxon>
    </lineage>
</organism>
<dbReference type="GO" id="GO:0004089">
    <property type="term" value="F:carbonate dehydratase activity"/>
    <property type="evidence" value="ECO:0007669"/>
    <property type="project" value="InterPro"/>
</dbReference>
<proteinExistence type="inferred from homology"/>
<accession>A0AA39FNR0</accession>
<comment type="similarity">
    <text evidence="1">Belongs to the alpha-carbonic anhydrase family.</text>
</comment>
<dbReference type="Pfam" id="PF00194">
    <property type="entry name" value="Carb_anhydrase"/>
    <property type="match status" value="1"/>
</dbReference>
<dbReference type="InterPro" id="IPR036398">
    <property type="entry name" value="CA_dom_sf"/>
</dbReference>
<evidence type="ECO:0000313" key="4">
    <source>
        <dbReference type="Proteomes" id="UP001168990"/>
    </source>
</evidence>